<organism evidence="8 9">
    <name type="scientific">Williamsia serinedens</name>
    <dbReference type="NCBI Taxonomy" id="391736"/>
    <lineage>
        <taxon>Bacteria</taxon>
        <taxon>Bacillati</taxon>
        <taxon>Actinomycetota</taxon>
        <taxon>Actinomycetes</taxon>
        <taxon>Mycobacteriales</taxon>
        <taxon>Nocardiaceae</taxon>
        <taxon>Williamsia</taxon>
    </lineage>
</organism>
<dbReference type="EMBL" id="JAMTCG010000006">
    <property type="protein sequence ID" value="MCP2162324.1"/>
    <property type="molecule type" value="Genomic_DNA"/>
</dbReference>
<feature type="domain" description="FAD-binding PCMH-type" evidence="7">
    <location>
        <begin position="70"/>
        <end position="239"/>
    </location>
</feature>
<evidence type="ECO:0000256" key="3">
    <source>
        <dbReference type="ARBA" id="ARBA00022630"/>
    </source>
</evidence>
<dbReference type="PANTHER" id="PTHR42973:SF39">
    <property type="entry name" value="FAD-BINDING PCMH-TYPE DOMAIN-CONTAINING PROTEIN"/>
    <property type="match status" value="1"/>
</dbReference>
<dbReference type="Pfam" id="PF01565">
    <property type="entry name" value="FAD_binding_4"/>
    <property type="match status" value="1"/>
</dbReference>
<evidence type="ECO:0000256" key="1">
    <source>
        <dbReference type="ARBA" id="ARBA00001974"/>
    </source>
</evidence>
<evidence type="ECO:0000256" key="4">
    <source>
        <dbReference type="ARBA" id="ARBA00022827"/>
    </source>
</evidence>
<dbReference type="Gene3D" id="3.30.43.10">
    <property type="entry name" value="Uridine Diphospho-n-acetylenolpyruvylglucosamine Reductase, domain 2"/>
    <property type="match status" value="1"/>
</dbReference>
<comment type="cofactor">
    <cofactor evidence="1">
        <name>FAD</name>
        <dbReference type="ChEBI" id="CHEBI:57692"/>
    </cofactor>
</comment>
<dbReference type="PROSITE" id="PS00862">
    <property type="entry name" value="OX2_COVAL_FAD"/>
    <property type="match status" value="1"/>
</dbReference>
<evidence type="ECO:0000256" key="2">
    <source>
        <dbReference type="ARBA" id="ARBA00005466"/>
    </source>
</evidence>
<accession>A0ABT1H5U1</accession>
<feature type="signal peptide" evidence="6">
    <location>
        <begin position="1"/>
        <end position="31"/>
    </location>
</feature>
<dbReference type="InterPro" id="IPR006311">
    <property type="entry name" value="TAT_signal"/>
</dbReference>
<dbReference type="SUPFAM" id="SSF56176">
    <property type="entry name" value="FAD-binding/transporter-associated domain-like"/>
    <property type="match status" value="1"/>
</dbReference>
<dbReference type="InterPro" id="IPR016167">
    <property type="entry name" value="FAD-bd_PCMH_sub1"/>
</dbReference>
<reference evidence="8 9" key="1">
    <citation type="submission" date="2022-06" db="EMBL/GenBank/DDBJ databases">
        <title>Genomic Encyclopedia of Archaeal and Bacterial Type Strains, Phase II (KMG-II): from individual species to whole genera.</title>
        <authorList>
            <person name="Goeker M."/>
        </authorList>
    </citation>
    <scope>NUCLEOTIDE SEQUENCE [LARGE SCALE GENOMIC DNA]</scope>
    <source>
        <strain evidence="8 9">DSM 45037</strain>
    </source>
</reference>
<proteinExistence type="inferred from homology"/>
<protein>
    <submittedName>
        <fullName evidence="8">FAD/FMN-containing dehydrogenase</fullName>
    </submittedName>
</protein>
<feature type="chain" id="PRO_5047175266" evidence="6">
    <location>
        <begin position="32"/>
        <end position="479"/>
    </location>
</feature>
<dbReference type="PROSITE" id="PS51318">
    <property type="entry name" value="TAT"/>
    <property type="match status" value="1"/>
</dbReference>
<keyword evidence="3" id="KW-0285">Flavoprotein</keyword>
<dbReference type="RefSeq" id="WP_253655879.1">
    <property type="nucleotide sequence ID" value="NZ_BAAAOE010000005.1"/>
</dbReference>
<name>A0ABT1H5U1_9NOCA</name>
<dbReference type="Gene3D" id="3.40.462.20">
    <property type="match status" value="1"/>
</dbReference>
<evidence type="ECO:0000259" key="7">
    <source>
        <dbReference type="PROSITE" id="PS51387"/>
    </source>
</evidence>
<evidence type="ECO:0000256" key="6">
    <source>
        <dbReference type="SAM" id="SignalP"/>
    </source>
</evidence>
<dbReference type="PROSITE" id="PS51387">
    <property type="entry name" value="FAD_PCMH"/>
    <property type="match status" value="1"/>
</dbReference>
<keyword evidence="9" id="KW-1185">Reference proteome</keyword>
<comment type="similarity">
    <text evidence="2">Belongs to the oxygen-dependent FAD-linked oxidoreductase family.</text>
</comment>
<dbReference type="PANTHER" id="PTHR42973">
    <property type="entry name" value="BINDING OXIDOREDUCTASE, PUTATIVE (AFU_ORTHOLOGUE AFUA_1G17690)-RELATED"/>
    <property type="match status" value="1"/>
</dbReference>
<dbReference type="InterPro" id="IPR006094">
    <property type="entry name" value="Oxid_FAD_bind_N"/>
</dbReference>
<dbReference type="InterPro" id="IPR050416">
    <property type="entry name" value="FAD-linked_Oxidoreductase"/>
</dbReference>
<gene>
    <name evidence="8" type="ORF">LX12_003528</name>
</gene>
<keyword evidence="5" id="KW-0560">Oxidoreductase</keyword>
<keyword evidence="6" id="KW-0732">Signal</keyword>
<sequence>MGRPEATRRAVLRGLAAAGLLGAVRPVAAWADTGSASGLGPLAAVSGGGLTTPLDPGWTAATRIFNSRFDDAAPLAVVAPTTVQEVVATLGVARDLGLRVAVRSGGHSYIGASAAGGAVVLDLRRLTGGIVVDPETVTVTPGSQLGPLQRTLAQTGRSVPVGTCPTVGVGGSTLGGGIGIDSRTDGLTCDRLVSVDVVLPSGEVVTATTTENPDLFWASRGGGGAVGVVVAMTLRTASARDRDVVAMTFADADAPAAVASAVRWTARQQRDVWATVTIASTGVDDVSATVLMITAKGQGTSAAADLVRLVGADPRAAQTTSLDPTGTLDLFARYSSQTPHPFVGGSDILRTVDETTAIAVVDAVRARRATGHAASAIVDPLDGAVTDLGAADTAFPWRGHTAVVQWIVDPLAADDTETDALAWLTDCHARVADRSDGGYANYAEAGAPADRWFGANTARLADTRRRHDPDGRIVSPWFD</sequence>
<dbReference type="InterPro" id="IPR016169">
    <property type="entry name" value="FAD-bd_PCMH_sub2"/>
</dbReference>
<evidence type="ECO:0000313" key="9">
    <source>
        <dbReference type="Proteomes" id="UP001205740"/>
    </source>
</evidence>
<comment type="caution">
    <text evidence="8">The sequence shown here is derived from an EMBL/GenBank/DDBJ whole genome shotgun (WGS) entry which is preliminary data.</text>
</comment>
<dbReference type="InterPro" id="IPR016166">
    <property type="entry name" value="FAD-bd_PCMH"/>
</dbReference>
<evidence type="ECO:0000313" key="8">
    <source>
        <dbReference type="EMBL" id="MCP2162324.1"/>
    </source>
</evidence>
<evidence type="ECO:0000256" key="5">
    <source>
        <dbReference type="ARBA" id="ARBA00023002"/>
    </source>
</evidence>
<dbReference type="Gene3D" id="3.30.465.10">
    <property type="match status" value="1"/>
</dbReference>
<dbReference type="InterPro" id="IPR036318">
    <property type="entry name" value="FAD-bd_PCMH-like_sf"/>
</dbReference>
<dbReference type="Proteomes" id="UP001205740">
    <property type="component" value="Unassembled WGS sequence"/>
</dbReference>
<keyword evidence="4" id="KW-0274">FAD</keyword>
<dbReference type="InterPro" id="IPR006093">
    <property type="entry name" value="Oxy_OxRdtase_FAD_BS"/>
</dbReference>